<organism evidence="1 2">
    <name type="scientific">Leclercia adecarboxylata</name>
    <dbReference type="NCBI Taxonomy" id="83655"/>
    <lineage>
        <taxon>Bacteria</taxon>
        <taxon>Pseudomonadati</taxon>
        <taxon>Pseudomonadota</taxon>
        <taxon>Gammaproteobacteria</taxon>
        <taxon>Enterobacterales</taxon>
        <taxon>Enterobacteriaceae</taxon>
        <taxon>Leclercia</taxon>
    </lineage>
</organism>
<dbReference type="Proteomes" id="UP000310719">
    <property type="component" value="Chromosome"/>
</dbReference>
<protein>
    <submittedName>
        <fullName evidence="1">Uncharacterized protein</fullName>
    </submittedName>
</protein>
<proteinExistence type="predicted"/>
<dbReference type="EMBL" id="LR590464">
    <property type="protein sequence ID" value="VTP71211.1"/>
    <property type="molecule type" value="Genomic_DNA"/>
</dbReference>
<reference evidence="1 2" key="1">
    <citation type="submission" date="2019-05" db="EMBL/GenBank/DDBJ databases">
        <authorList>
            <consortium name="Pathogen Informatics"/>
        </authorList>
    </citation>
    <scope>NUCLEOTIDE SEQUENCE [LARGE SCALE GENOMIC DNA]</scope>
    <source>
        <strain evidence="1 2">NCTC13032</strain>
    </source>
</reference>
<name>A0A4U9I4X1_9ENTR</name>
<evidence type="ECO:0000313" key="2">
    <source>
        <dbReference type="Proteomes" id="UP000310719"/>
    </source>
</evidence>
<sequence length="166" mass="18300">MMSGAPNRLSFTFLAQPACNSGHPCISVCQRLRLARGEVYSQPAQFCRSYPKSPYSRPPVLQTQYHWVIRSLPGPWRFKEWPVRYRTEGRPGLRHLPANGGGVWRAVEGGRGDADPAHQSRRDADHLVAEKVLRLLPLLPQSTGTSSIAPAANISCLPCIRSATSA</sequence>
<accession>A0A4U9I4X1</accession>
<evidence type="ECO:0000313" key="1">
    <source>
        <dbReference type="EMBL" id="VTP71211.1"/>
    </source>
</evidence>
<dbReference type="AlphaFoldDB" id="A0A4U9I4X1"/>
<gene>
    <name evidence="1" type="ORF">NCTC13032_04894</name>
</gene>